<feature type="repeat" description="ANK" evidence="3">
    <location>
        <begin position="239"/>
        <end position="271"/>
    </location>
</feature>
<feature type="repeat" description="ANK" evidence="3">
    <location>
        <begin position="140"/>
        <end position="172"/>
    </location>
</feature>
<keyword evidence="2 3" id="KW-0040">ANK repeat</keyword>
<dbReference type="InterPro" id="IPR036770">
    <property type="entry name" value="Ankyrin_rpt-contain_sf"/>
</dbReference>
<dbReference type="AlphaFoldDB" id="A0A6P7YWX7"/>
<feature type="compositionally biased region" description="Basic and acidic residues" evidence="4">
    <location>
        <begin position="17"/>
        <end position="31"/>
    </location>
</feature>
<dbReference type="Pfam" id="PF12796">
    <property type="entry name" value="Ank_2"/>
    <property type="match status" value="2"/>
</dbReference>
<dbReference type="RefSeq" id="XP_030069458.1">
    <property type="nucleotide sequence ID" value="XM_030213598.1"/>
</dbReference>
<name>A0A6P7YWX7_9AMPH</name>
<dbReference type="InParanoid" id="A0A6P7YWX7"/>
<evidence type="ECO:0000313" key="6">
    <source>
        <dbReference type="RefSeq" id="XP_030069458.1"/>
    </source>
</evidence>
<proteinExistence type="predicted"/>
<feature type="repeat" description="ANK" evidence="3">
    <location>
        <begin position="173"/>
        <end position="199"/>
    </location>
</feature>
<dbReference type="SUPFAM" id="SSF48403">
    <property type="entry name" value="Ankyrin repeat"/>
    <property type="match status" value="1"/>
</dbReference>
<gene>
    <name evidence="6" type="primary">ANKRD29</name>
</gene>
<dbReference type="PANTHER" id="PTHR24173:SF89">
    <property type="entry name" value="ANKYRIN REPEAT DOMAIN 29"/>
    <property type="match status" value="1"/>
</dbReference>
<dbReference type="PROSITE" id="PS50297">
    <property type="entry name" value="ANK_REP_REGION"/>
    <property type="match status" value="6"/>
</dbReference>
<evidence type="ECO:0000256" key="4">
    <source>
        <dbReference type="SAM" id="MobiDB-lite"/>
    </source>
</evidence>
<dbReference type="Gene3D" id="1.25.40.20">
    <property type="entry name" value="Ankyrin repeat-containing domain"/>
    <property type="match status" value="2"/>
</dbReference>
<organism evidence="5 6">
    <name type="scientific">Microcaecilia unicolor</name>
    <dbReference type="NCBI Taxonomy" id="1415580"/>
    <lineage>
        <taxon>Eukaryota</taxon>
        <taxon>Metazoa</taxon>
        <taxon>Chordata</taxon>
        <taxon>Craniata</taxon>
        <taxon>Vertebrata</taxon>
        <taxon>Euteleostomi</taxon>
        <taxon>Amphibia</taxon>
        <taxon>Gymnophiona</taxon>
        <taxon>Siphonopidae</taxon>
        <taxon>Microcaecilia</taxon>
    </lineage>
</organism>
<evidence type="ECO:0000256" key="1">
    <source>
        <dbReference type="ARBA" id="ARBA00022737"/>
    </source>
</evidence>
<reference evidence="6" key="1">
    <citation type="submission" date="2025-08" db="UniProtKB">
        <authorList>
            <consortium name="RefSeq"/>
        </authorList>
    </citation>
    <scope>IDENTIFICATION</scope>
</reference>
<dbReference type="GeneID" id="115476955"/>
<keyword evidence="5" id="KW-1185">Reference proteome</keyword>
<feature type="region of interest" description="Disordered" evidence="4">
    <location>
        <begin position="1"/>
        <end position="67"/>
    </location>
</feature>
<dbReference type="PRINTS" id="PR01415">
    <property type="entry name" value="ANKYRIN"/>
</dbReference>
<dbReference type="Pfam" id="PF00023">
    <property type="entry name" value="Ank"/>
    <property type="match status" value="1"/>
</dbReference>
<feature type="repeat" description="ANK" evidence="3">
    <location>
        <begin position="206"/>
        <end position="238"/>
    </location>
</feature>
<evidence type="ECO:0000256" key="2">
    <source>
        <dbReference type="ARBA" id="ARBA00023043"/>
    </source>
</evidence>
<accession>A0A6P7YWX7</accession>
<keyword evidence="1" id="KW-0677">Repeat</keyword>
<dbReference type="SMART" id="SM00248">
    <property type="entry name" value="ANK"/>
    <property type="match status" value="8"/>
</dbReference>
<feature type="repeat" description="ANK" evidence="3">
    <location>
        <begin position="304"/>
        <end position="336"/>
    </location>
</feature>
<dbReference type="Proteomes" id="UP000515156">
    <property type="component" value="Chromosome 1"/>
</dbReference>
<evidence type="ECO:0000313" key="5">
    <source>
        <dbReference type="Proteomes" id="UP000515156"/>
    </source>
</evidence>
<dbReference type="InterPro" id="IPR002110">
    <property type="entry name" value="Ankyrin_rpt"/>
</dbReference>
<sequence length="363" mass="38955">MPRSEIQKEQISSSMLGRKEGSESLSREGLRGAHGAQAVLGVPAAPSRPLQTGMEKSALASSQLKEGSEKETPLANAAFWAARKGNLALLQLLLNSGRVDVDCRDCLGSTLLMVASYFGHLHCVRELVLQGADINLQRETGSTALFFAAQQGHDDVVRSLFQFGASTEFPTKDGGTAVLAASQYGHAKVVETLLKHGANSRDQLYDGATPLFLAAQGGYVDVIRLLLSSGAKANQPRQDGTTPLWIAAQMGHSEVVRVLLLHGADRDATRNDGSTALFKAATKGFSEVIKELLKFSPALGILKNGSTALHAAVLGGHTKSISLLLDAGADPMLRNKENELAAELTQNERIRRLLWPREMRRKS</sequence>
<feature type="repeat" description="ANK" evidence="3">
    <location>
        <begin position="107"/>
        <end position="139"/>
    </location>
</feature>
<dbReference type="OrthoDB" id="7464126at2759"/>
<dbReference type="FunCoup" id="A0A6P7YWX7">
    <property type="interactions" value="188"/>
</dbReference>
<dbReference type="PROSITE" id="PS50088">
    <property type="entry name" value="ANK_REPEAT"/>
    <property type="match status" value="6"/>
</dbReference>
<protein>
    <submittedName>
        <fullName evidence="6">Ankyrin repeat domain-containing protein 29 isoform X6</fullName>
    </submittedName>
</protein>
<evidence type="ECO:0000256" key="3">
    <source>
        <dbReference type="PROSITE-ProRule" id="PRU00023"/>
    </source>
</evidence>
<dbReference type="CTD" id="147463"/>
<dbReference type="PANTHER" id="PTHR24173">
    <property type="entry name" value="ANKYRIN REPEAT CONTAINING"/>
    <property type="match status" value="1"/>
</dbReference>